<evidence type="ECO:0000256" key="2">
    <source>
        <dbReference type="SAM" id="SignalP"/>
    </source>
</evidence>
<evidence type="ECO:0000313" key="3">
    <source>
        <dbReference type="EMBL" id="MBD9356876.1"/>
    </source>
</evidence>
<proteinExistence type="predicted"/>
<feature type="transmembrane region" description="Helical" evidence="1">
    <location>
        <begin position="286"/>
        <end position="305"/>
    </location>
</feature>
<reference evidence="3 4" key="1">
    <citation type="submission" date="2020-09" db="EMBL/GenBank/DDBJ databases">
        <title>Methylomonas albis sp. nov. and Methylomonas fluvii sp. nov.: Two cold-adapted methanotrophs from the River Elbe and an amended description of Methylovulum psychrotolerans strain Eb1.</title>
        <authorList>
            <person name="Bussmann I.K."/>
            <person name="Klings K.-W."/>
            <person name="Warnstedt J."/>
            <person name="Hoppert M."/>
            <person name="Saborowski A."/>
            <person name="Horn F."/>
            <person name="Liebner S."/>
        </authorList>
    </citation>
    <scope>NUCLEOTIDE SEQUENCE [LARGE SCALE GENOMIC DNA]</scope>
    <source>
        <strain evidence="3 4">EbA</strain>
    </source>
</reference>
<keyword evidence="4" id="KW-1185">Reference proteome</keyword>
<keyword evidence="1" id="KW-0812">Transmembrane</keyword>
<feature type="chain" id="PRO_5046423109" evidence="2">
    <location>
        <begin position="30"/>
        <end position="313"/>
    </location>
</feature>
<sequence length="313" mass="32351">MINTKTAKTIAMILAGGSMSLAGISVASASATYYSTDRPIDGSYAPDQYTDAAALGTDGWTRTGESGNSGTPLPWLGTVGGARPFGYVGYGSANWAAEITAAGDSLEISQADAAARYGTAWGAYGASLANIDTAKGAWYDGAQGWGHNTDIGLFKSDVTALVTINLTSLFNDSEPDKSWHNFGVTVFTGMDSSSSGYSRHTGWNYGTDFTQSDPFTSVGVVYDGSIGVSNPGKAYSATVDDVNGYTFLAQAGQVYSIYLGGNSGSGNYDPHAGYQLNITTEAPASVPVPGAVWLFGTVIAGFVATGRRRLKGA</sequence>
<evidence type="ECO:0000256" key="1">
    <source>
        <dbReference type="SAM" id="Phobius"/>
    </source>
</evidence>
<feature type="signal peptide" evidence="2">
    <location>
        <begin position="1"/>
        <end position="29"/>
    </location>
</feature>
<accession>A0ABR9D226</accession>
<dbReference type="EMBL" id="JACXSS010000001">
    <property type="protein sequence ID" value="MBD9356876.1"/>
    <property type="molecule type" value="Genomic_DNA"/>
</dbReference>
<name>A0ABR9D226_9GAMM</name>
<gene>
    <name evidence="3" type="ORF">IE877_13480</name>
</gene>
<keyword evidence="1" id="KW-0472">Membrane</keyword>
<keyword evidence="2" id="KW-0732">Signal</keyword>
<comment type="caution">
    <text evidence="3">The sequence shown here is derived from an EMBL/GenBank/DDBJ whole genome shotgun (WGS) entry which is preliminary data.</text>
</comment>
<organism evidence="3 4">
    <name type="scientific">Methylomonas albis</name>
    <dbReference type="NCBI Taxonomy" id="1854563"/>
    <lineage>
        <taxon>Bacteria</taxon>
        <taxon>Pseudomonadati</taxon>
        <taxon>Pseudomonadota</taxon>
        <taxon>Gammaproteobacteria</taxon>
        <taxon>Methylococcales</taxon>
        <taxon>Methylococcaceae</taxon>
        <taxon>Methylomonas</taxon>
    </lineage>
</organism>
<dbReference type="Proteomes" id="UP000652176">
    <property type="component" value="Unassembled WGS sequence"/>
</dbReference>
<dbReference type="RefSeq" id="WP_192375194.1">
    <property type="nucleotide sequence ID" value="NZ_CAJHIV010000001.1"/>
</dbReference>
<protein>
    <submittedName>
        <fullName evidence="3">Uncharacterized protein</fullName>
    </submittedName>
</protein>
<evidence type="ECO:0000313" key="4">
    <source>
        <dbReference type="Proteomes" id="UP000652176"/>
    </source>
</evidence>
<keyword evidence="1" id="KW-1133">Transmembrane helix</keyword>